<reference evidence="4 5" key="1">
    <citation type="submission" date="2021-05" db="EMBL/GenBank/DDBJ databases">
        <title>Bacteria Genome sequencing.</title>
        <authorList>
            <person name="Takabe Y."/>
            <person name="Nakajima Y."/>
            <person name="Suzuki S."/>
            <person name="Shiozaki T."/>
        </authorList>
    </citation>
    <scope>NUCLEOTIDE SEQUENCE [LARGE SCALE GENOMIC DNA]</scope>
    <source>
        <strain evidence="4 5">AI_62</strain>
    </source>
</reference>
<dbReference type="Pfam" id="PF03413">
    <property type="entry name" value="PepSY"/>
    <property type="match status" value="1"/>
</dbReference>
<dbReference type="InterPro" id="IPR025711">
    <property type="entry name" value="PepSY"/>
</dbReference>
<feature type="signal peptide" evidence="2">
    <location>
        <begin position="1"/>
        <end position="28"/>
    </location>
</feature>
<name>A0ABQ4NRH2_9RHOB</name>
<dbReference type="Proteomes" id="UP000786693">
    <property type="component" value="Unassembled WGS sequence"/>
</dbReference>
<evidence type="ECO:0000313" key="4">
    <source>
        <dbReference type="EMBL" id="GIT97012.1"/>
    </source>
</evidence>
<dbReference type="EMBL" id="BPFH01000010">
    <property type="protein sequence ID" value="GIT97012.1"/>
    <property type="molecule type" value="Genomic_DNA"/>
</dbReference>
<feature type="domain" description="PepSY" evidence="3">
    <location>
        <begin position="37"/>
        <end position="95"/>
    </location>
</feature>
<evidence type="ECO:0000256" key="2">
    <source>
        <dbReference type="SAM" id="SignalP"/>
    </source>
</evidence>
<feature type="chain" id="PRO_5045874059" description="PepSY domain-containing protein" evidence="2">
    <location>
        <begin position="29"/>
        <end position="112"/>
    </location>
</feature>
<evidence type="ECO:0000313" key="5">
    <source>
        <dbReference type="Proteomes" id="UP000786693"/>
    </source>
</evidence>
<protein>
    <recommendedName>
        <fullName evidence="3">PepSY domain-containing protein</fullName>
    </recommendedName>
</protein>
<dbReference type="Gene3D" id="3.10.450.40">
    <property type="match status" value="1"/>
</dbReference>
<keyword evidence="2" id="KW-0732">Signal</keyword>
<proteinExistence type="predicted"/>
<gene>
    <name evidence="4" type="ORF">JANAI62_36350</name>
</gene>
<evidence type="ECO:0000256" key="1">
    <source>
        <dbReference type="SAM" id="MobiDB-lite"/>
    </source>
</evidence>
<dbReference type="RefSeq" id="WP_220750500.1">
    <property type="nucleotide sequence ID" value="NZ_BPFH01000010.1"/>
</dbReference>
<organism evidence="4 5">
    <name type="scientific">Jannaschia pagri</name>
    <dbReference type="NCBI Taxonomy" id="2829797"/>
    <lineage>
        <taxon>Bacteria</taxon>
        <taxon>Pseudomonadati</taxon>
        <taxon>Pseudomonadota</taxon>
        <taxon>Alphaproteobacteria</taxon>
        <taxon>Rhodobacterales</taxon>
        <taxon>Roseobacteraceae</taxon>
        <taxon>Jannaschia</taxon>
    </lineage>
</organism>
<sequence>MTFASKALTLTLALGLAAAPILAPAALAQTTQAATSITVEQAVAIALDAQAGTIGEAELDQFEGRPAYDIEVINAAGQEIEFKVDAETGEILNQWTDDDPTDDPVAGSDTDG</sequence>
<evidence type="ECO:0000259" key="3">
    <source>
        <dbReference type="Pfam" id="PF03413"/>
    </source>
</evidence>
<keyword evidence="5" id="KW-1185">Reference proteome</keyword>
<feature type="region of interest" description="Disordered" evidence="1">
    <location>
        <begin position="92"/>
        <end position="112"/>
    </location>
</feature>
<comment type="caution">
    <text evidence="4">The sequence shown here is derived from an EMBL/GenBank/DDBJ whole genome shotgun (WGS) entry which is preliminary data.</text>
</comment>
<accession>A0ABQ4NRH2</accession>